<dbReference type="Proteomes" id="UP000233783">
    <property type="component" value="Unassembled WGS sequence"/>
</dbReference>
<dbReference type="EMBL" id="PCHB01000018">
    <property type="protein sequence ID" value="PKU94530.1"/>
    <property type="molecule type" value="Genomic_DNA"/>
</dbReference>
<evidence type="ECO:0000313" key="2">
    <source>
        <dbReference type="Proteomes" id="UP000233783"/>
    </source>
</evidence>
<proteinExistence type="predicted"/>
<dbReference type="AlphaFoldDB" id="A0A2N3QRV9"/>
<comment type="caution">
    <text evidence="1">The sequence shown here is derived from an EMBL/GenBank/DDBJ whole genome shotgun (WGS) entry which is preliminary data.</text>
</comment>
<reference evidence="1 2" key="1">
    <citation type="submission" date="2017-10" db="EMBL/GenBank/DDBJ databases">
        <title>Bifidobacterium genomics.</title>
        <authorList>
            <person name="Lugli G.A."/>
            <person name="Milani C."/>
            <person name="Mancabelli L."/>
        </authorList>
    </citation>
    <scope>NUCLEOTIDE SEQUENCE [LARGE SCALE GENOMIC DNA]</scope>
    <source>
        <strain evidence="1 2">1744B</strain>
    </source>
</reference>
<name>A0A2N3QRV9_9BIFI</name>
<dbReference type="RefSeq" id="WP_101393841.1">
    <property type="nucleotide sequence ID" value="NZ_PCHB01000018.1"/>
</dbReference>
<organism evidence="1 2">
    <name type="scientific">Bifidobacterium pseudolongum subsp. globosum</name>
    <dbReference type="NCBI Taxonomy" id="1690"/>
    <lineage>
        <taxon>Bacteria</taxon>
        <taxon>Bacillati</taxon>
        <taxon>Actinomycetota</taxon>
        <taxon>Actinomycetes</taxon>
        <taxon>Bifidobacteriales</taxon>
        <taxon>Bifidobacteriaceae</taxon>
        <taxon>Bifidobacterium</taxon>
    </lineage>
</organism>
<sequence length="106" mass="11403">MRRIPVDLGALGDVRYIQSETRTTPDGAIVMRDGIPVQRVSVLVRPRGDKPEVIDINIPSAAPISMDDNAKVRIDDLTAMPWSNDGRSGISWSAAGINQIGGVPKP</sequence>
<protein>
    <submittedName>
        <fullName evidence="1">Uncharacterized protein</fullName>
    </submittedName>
</protein>
<gene>
    <name evidence="1" type="ORF">CQR56_1551</name>
</gene>
<evidence type="ECO:0000313" key="1">
    <source>
        <dbReference type="EMBL" id="PKU94530.1"/>
    </source>
</evidence>
<accession>A0A2N3QRV9</accession>